<dbReference type="PANTHER" id="PTHR34401:SF6">
    <property type="entry name" value="DUF19 DOMAIN-CONTAINING PROTEIN"/>
    <property type="match status" value="1"/>
</dbReference>
<dbReference type="Proteomes" id="UP000887574">
    <property type="component" value="Unplaced"/>
</dbReference>
<evidence type="ECO:0000313" key="3">
    <source>
        <dbReference type="WBParaSite" id="jg9822"/>
    </source>
</evidence>
<keyword evidence="2" id="KW-1185">Reference proteome</keyword>
<organism evidence="2 3">
    <name type="scientific">Ditylenchus dipsaci</name>
    <dbReference type="NCBI Taxonomy" id="166011"/>
    <lineage>
        <taxon>Eukaryota</taxon>
        <taxon>Metazoa</taxon>
        <taxon>Ecdysozoa</taxon>
        <taxon>Nematoda</taxon>
        <taxon>Chromadorea</taxon>
        <taxon>Rhabditida</taxon>
        <taxon>Tylenchina</taxon>
        <taxon>Tylenchomorpha</taxon>
        <taxon>Sphaerularioidea</taxon>
        <taxon>Anguinidae</taxon>
        <taxon>Anguininae</taxon>
        <taxon>Ditylenchus</taxon>
    </lineage>
</organism>
<sequence>MCMQRTKKKHSSNRQNDLWMDQHKGTNACYIYKRSRTLYSSKNMNKFRFFFIFCAFASAWALKNISKADNATILSSTTPTTTSAVKNGTISMDFTTPGIATTAESLQTSTTAEATTLAPTSVVTSKTTKVLSTTKKAATSKVANRTTKPSKKISATTTTKAPTTSFLTTILPKTKLTTKAATTSTAAPPSSTSRKAIATTTRTTTTTTTQPTTTVPNAPDSLMFQNLLKVRQCSCDETEACALSAGSQISDCKKQCAHKMEYFGQDIDKLVSCFMKTKEELRAFDKCLSSNSNFCVSNNNTLVYIDTPDYASFIGNQSLRANEIDAVKGGVLVKKARRHLCTLDSSRTQQQKYVSRCAVPVPSGEELGEILDGCSQMKVHDHVHSACHCLVQKQQVRKLIGVCPWSWIDTLCEDFENYIR</sequence>
<protein>
    <submittedName>
        <fullName evidence="3">Uncharacterized protein</fullName>
    </submittedName>
</protein>
<dbReference type="AlphaFoldDB" id="A0A915EWP8"/>
<accession>A0A915EWP8</accession>
<dbReference type="PANTHER" id="PTHR34401">
    <property type="entry name" value="PROTEIN CBG12388-RELATED"/>
    <property type="match status" value="1"/>
</dbReference>
<evidence type="ECO:0000313" key="2">
    <source>
        <dbReference type="Proteomes" id="UP000887574"/>
    </source>
</evidence>
<dbReference type="WBParaSite" id="jg9822">
    <property type="protein sequence ID" value="jg9822"/>
    <property type="gene ID" value="jg9822"/>
</dbReference>
<feature type="region of interest" description="Disordered" evidence="1">
    <location>
        <begin position="179"/>
        <end position="216"/>
    </location>
</feature>
<evidence type="ECO:0000256" key="1">
    <source>
        <dbReference type="SAM" id="MobiDB-lite"/>
    </source>
</evidence>
<proteinExistence type="predicted"/>
<name>A0A915EWP8_9BILA</name>
<reference evidence="3" key="1">
    <citation type="submission" date="2022-11" db="UniProtKB">
        <authorList>
            <consortium name="WormBaseParasite"/>
        </authorList>
    </citation>
    <scope>IDENTIFICATION</scope>
</reference>
<feature type="compositionally biased region" description="Low complexity" evidence="1">
    <location>
        <begin position="179"/>
        <end position="214"/>
    </location>
</feature>